<gene>
    <name evidence="1" type="ORF">PATL70BA_0885</name>
</gene>
<proteinExistence type="predicted"/>
<organism evidence="1 2">
    <name type="scientific">Petrocella atlantisensis</name>
    <dbReference type="NCBI Taxonomy" id="2173034"/>
    <lineage>
        <taxon>Bacteria</taxon>
        <taxon>Bacillati</taxon>
        <taxon>Bacillota</taxon>
        <taxon>Clostridia</taxon>
        <taxon>Lachnospirales</taxon>
        <taxon>Vallitaleaceae</taxon>
        <taxon>Petrocella</taxon>
    </lineage>
</organism>
<keyword evidence="2" id="KW-1185">Reference proteome</keyword>
<dbReference type="KEGG" id="cbar:PATL70BA_0885"/>
<evidence type="ECO:0000313" key="2">
    <source>
        <dbReference type="Proteomes" id="UP000279029"/>
    </source>
</evidence>
<dbReference type="Proteomes" id="UP000279029">
    <property type="component" value="Chromosome"/>
</dbReference>
<reference evidence="1 2" key="1">
    <citation type="submission" date="2018-09" db="EMBL/GenBank/DDBJ databases">
        <authorList>
            <person name="Postec A."/>
        </authorList>
    </citation>
    <scope>NUCLEOTIDE SEQUENCE [LARGE SCALE GENOMIC DNA]</scope>
    <source>
        <strain evidence="1">70B-A</strain>
    </source>
</reference>
<evidence type="ECO:0000313" key="1">
    <source>
        <dbReference type="EMBL" id="VDN46760.1"/>
    </source>
</evidence>
<accession>A0A3P7NZJ6</accession>
<name>A0A3P7NZJ6_9FIRM</name>
<dbReference type="AlphaFoldDB" id="A0A3P7NZJ6"/>
<sequence length="50" mass="5962">MYNKETASTTYNNDVRILLLKEKIKYGFRYIHCGINNCNAFNVYWNHISS</sequence>
<dbReference type="EMBL" id="LR130778">
    <property type="protein sequence ID" value="VDN46760.1"/>
    <property type="molecule type" value="Genomic_DNA"/>
</dbReference>
<protein>
    <submittedName>
        <fullName evidence="1">Uncharacterized protein</fullName>
    </submittedName>
</protein>